<dbReference type="EMBL" id="CP009440">
    <property type="protein sequence ID" value="AJI52854.1"/>
    <property type="molecule type" value="Genomic_DNA"/>
</dbReference>
<organism evidence="4 5">
    <name type="scientific">Francisella philomiragia</name>
    <dbReference type="NCBI Taxonomy" id="28110"/>
    <lineage>
        <taxon>Bacteria</taxon>
        <taxon>Pseudomonadati</taxon>
        <taxon>Pseudomonadota</taxon>
        <taxon>Gammaproteobacteria</taxon>
        <taxon>Thiotrichales</taxon>
        <taxon>Francisellaceae</taxon>
        <taxon>Francisella</taxon>
    </lineage>
</organism>
<dbReference type="GO" id="GO:0051060">
    <property type="term" value="F:pullulanase activity"/>
    <property type="evidence" value="ECO:0007669"/>
    <property type="project" value="UniProtKB-EC"/>
</dbReference>
<evidence type="ECO:0000256" key="2">
    <source>
        <dbReference type="ARBA" id="ARBA00023295"/>
    </source>
</evidence>
<proteinExistence type="inferred from homology"/>
<feature type="domain" description="Glycosyl hydrolase family 13 catalytic" evidence="3">
    <location>
        <begin position="552"/>
        <end position="961"/>
    </location>
</feature>
<dbReference type="Pfam" id="PF02922">
    <property type="entry name" value="CBM_48"/>
    <property type="match status" value="1"/>
</dbReference>
<dbReference type="InterPro" id="IPR013783">
    <property type="entry name" value="Ig-like_fold"/>
</dbReference>
<dbReference type="InterPro" id="IPR024561">
    <property type="entry name" value="Pullul_strch_C"/>
</dbReference>
<dbReference type="InterPro" id="IPR013780">
    <property type="entry name" value="Glyco_hydro_b"/>
</dbReference>
<dbReference type="InterPro" id="IPR004193">
    <property type="entry name" value="Glyco_hydro_13_N"/>
</dbReference>
<reference evidence="4 5" key="1">
    <citation type="journal article" date="2015" name="Genome Announc.">
        <title>Genome sequencing of 18 francisella strains to aid in assay development and testing.</title>
        <authorList>
            <person name="Johnson S.L."/>
            <person name="Daligault H.E."/>
            <person name="Davenport K.W."/>
            <person name="Coyne S.R."/>
            <person name="Frey K.G."/>
            <person name="Koroleva G.I."/>
            <person name="Broomall S.M."/>
            <person name="Bishop-Lilly K.A."/>
            <person name="Bruce D.C."/>
            <person name="Chertkov O."/>
            <person name="Freitas T."/>
            <person name="Jaissle J."/>
            <person name="Ladner J.T."/>
            <person name="Rosenzweig C.N."/>
            <person name="Gibbons H.S."/>
            <person name="Palacios G.F."/>
            <person name="Redden C.L."/>
            <person name="Xu Y."/>
            <person name="Minogue T.D."/>
            <person name="Chain P.S."/>
        </authorList>
    </citation>
    <scope>NUCLEOTIDE SEQUENCE [LARGE SCALE GENOMIC DNA]</scope>
    <source>
        <strain evidence="4 5">GA01-2794</strain>
    </source>
</reference>
<dbReference type="Pfam" id="PF11852">
    <property type="entry name" value="Pullul_strch_C"/>
    <property type="match status" value="1"/>
</dbReference>
<dbReference type="InterPro" id="IPR006047">
    <property type="entry name" value="GH13_cat_dom"/>
</dbReference>
<evidence type="ECO:0000259" key="3">
    <source>
        <dbReference type="SMART" id="SM00642"/>
    </source>
</evidence>
<dbReference type="PANTHER" id="PTHR43002">
    <property type="entry name" value="GLYCOGEN DEBRANCHING ENZYME"/>
    <property type="match status" value="1"/>
</dbReference>
<dbReference type="Gene3D" id="2.60.40.10">
    <property type="entry name" value="Immunoglobulins"/>
    <property type="match status" value="1"/>
</dbReference>
<dbReference type="Gene3D" id="2.60.40.1180">
    <property type="entry name" value="Golgi alpha-mannosidase II"/>
    <property type="match status" value="1"/>
</dbReference>
<dbReference type="OrthoDB" id="3236218at2"/>
<dbReference type="SUPFAM" id="SSF51445">
    <property type="entry name" value="(Trans)glycosidases"/>
    <property type="match status" value="1"/>
</dbReference>
<accession>A0A0B6CQV1</accession>
<dbReference type="InterPro" id="IPR017853">
    <property type="entry name" value="GH"/>
</dbReference>
<dbReference type="KEGG" id="fpz:LA55_512"/>
<dbReference type="CDD" id="cd11341">
    <property type="entry name" value="AmyAc_Pullulanase_LD-like"/>
    <property type="match status" value="1"/>
</dbReference>
<dbReference type="InterPro" id="IPR011840">
    <property type="entry name" value="PulA_typeI"/>
</dbReference>
<dbReference type="NCBIfam" id="TIGR02104">
    <property type="entry name" value="pulA_typeI"/>
    <property type="match status" value="1"/>
</dbReference>
<gene>
    <name evidence="4" type="primary">pulA</name>
    <name evidence="4" type="ORF">LA55_512</name>
</gene>
<dbReference type="STRING" id="28110.KU46_1048"/>
<dbReference type="Pfam" id="PF00128">
    <property type="entry name" value="Alpha-amylase"/>
    <property type="match status" value="1"/>
</dbReference>
<dbReference type="RefSeq" id="WP_044525748.1">
    <property type="nucleotide sequence ID" value="NZ_CP009440.1"/>
</dbReference>
<sequence>MQSSNNIWIEKNNIFEKFNAEYTIDQDPDTNSIRFRINAHGFSYGYVIGHFNHWKKEDRYKLVWEADPDDGSLWLTKNVLKISSLINGSNQYSFVLVDLEGNERRLSASNRAFEPLTFNWCVNPQILSIKASEDYIVPGYKLDLVAITESLTKKRSIVDVTWRVEPKSKLIEIKNNQLIIDPAITDISEVKVFCSSKNNPNHRAERVFRIAREPREGQLVHFVKKDDQYLGQDFSWELWTYDEKGKTRPKSLSKKSDFGLYADCINKNIIARKRNWNMYWQNDWAEQTGSFKTNEEHDNFYIVYGDYDIYTSLNDVINRTNARINYAVLDEPNKIEAYLSDTPLVGTIFELWINSKKVTHAASIIKYKSKKVIFTNLPTDLSPSDLIEIRANNTFMPTKVCIGNFLDKYYYPNDDMGVTFSNDIVSFRIWAPTAKHVELLIYHEDDNDKHEMPDDAFNLVSEPEYGTHSVSIAREFCENKFYLYRFYFDDIDYRGNKYTKITYAIDPYAVGLGANGRKGFILDLNSEDLAPESWRNSYFHTPKNPQDTIIYELHVRDFTISPDSNIPDNIRGKFLGTIYEGSEISCSNGELSVSTGIDSLHELGVTHVHLLPIFDFSSVDESNANIKDNRNWGYDPQNYNAPDGSYSINPFDPTQRIKGAREMIAGFHNKGIGVIMDMVYNHMTDTSNFDSIVPKYYFRTDSSGHFTNGSGCGNELDTEKPMVRKFIKDSVLHWVKNYKINGLRFDLMELIDLDTIKEITEEVKQIDPGIIVYGEPWKAGDSPLRNGTYRGTQRNQDFSVFNDAFRDAIRGNNSPGNGYVNGDAHNPANIGKVMEGLKGSIHDLTANPKETINYVDAHDNYTLWDQIEKSLNRNIQAGNYRQNIQENIFDSRRVRQNSLALGIVLTSQGVPFLHGGCEFLRTKQGDHNSYKSNDEINAFHWQDKLQYKPFFDYVKGLIKIRKEHPAFRMTSPEDISKHLIVSAAYHDLHSGVIVSHLKDNANGDMWKNIVVVYNATAIDNYDINDIVPTTETNEWHIIANHERAGTETIEKTTKGKLPPLRAYSMLIIHS</sequence>
<dbReference type="Gene3D" id="3.20.20.80">
    <property type="entry name" value="Glycosidases"/>
    <property type="match status" value="1"/>
</dbReference>
<dbReference type="SMART" id="SM00642">
    <property type="entry name" value="Aamy"/>
    <property type="match status" value="1"/>
</dbReference>
<evidence type="ECO:0000256" key="1">
    <source>
        <dbReference type="ARBA" id="ARBA00008061"/>
    </source>
</evidence>
<evidence type="ECO:0000313" key="4">
    <source>
        <dbReference type="EMBL" id="AJI52854.1"/>
    </source>
</evidence>
<protein>
    <submittedName>
        <fullName evidence="4">Pullulanase, type I</fullName>
        <ecNumber evidence="4">3.2.1.41</ecNumber>
    </submittedName>
</protein>
<comment type="similarity">
    <text evidence="1">Belongs to the glycosyl hydrolase 13 family.</text>
</comment>
<dbReference type="AlphaFoldDB" id="A0A0B6CQV1"/>
<dbReference type="SUPFAM" id="SSF81296">
    <property type="entry name" value="E set domains"/>
    <property type="match status" value="1"/>
</dbReference>
<dbReference type="Proteomes" id="UP000031830">
    <property type="component" value="Chromosome"/>
</dbReference>
<dbReference type="InterPro" id="IPR014756">
    <property type="entry name" value="Ig_E-set"/>
</dbReference>
<dbReference type="EC" id="3.2.1.41" evidence="4"/>
<keyword evidence="2 4" id="KW-0326">Glycosidase</keyword>
<name>A0A0B6CQV1_9GAMM</name>
<dbReference type="GO" id="GO:0005975">
    <property type="term" value="P:carbohydrate metabolic process"/>
    <property type="evidence" value="ECO:0007669"/>
    <property type="project" value="InterPro"/>
</dbReference>
<keyword evidence="4" id="KW-0378">Hydrolase</keyword>
<evidence type="ECO:0000313" key="5">
    <source>
        <dbReference type="Proteomes" id="UP000031830"/>
    </source>
</evidence>
<dbReference type="CDD" id="cd02860">
    <property type="entry name" value="E_set_Pullulanase"/>
    <property type="match status" value="1"/>
</dbReference>